<feature type="compositionally biased region" description="Basic and acidic residues" evidence="1">
    <location>
        <begin position="124"/>
        <end position="133"/>
    </location>
</feature>
<reference evidence="2" key="1">
    <citation type="journal article" date="2019" name="MBio">
        <title>Virus Genomes from Deep Sea Sediments Expand the Ocean Megavirome and Support Independent Origins of Viral Gigantism.</title>
        <authorList>
            <person name="Backstrom D."/>
            <person name="Yutin N."/>
            <person name="Jorgensen S.L."/>
            <person name="Dharamshi J."/>
            <person name="Homa F."/>
            <person name="Zaremba-Niedwiedzka K."/>
            <person name="Spang A."/>
            <person name="Wolf Y.I."/>
            <person name="Koonin E.V."/>
            <person name="Ettema T.J."/>
        </authorList>
    </citation>
    <scope>NUCLEOTIDE SEQUENCE</scope>
</reference>
<gene>
    <name evidence="2" type="ORF">LCPAC101_03290</name>
</gene>
<dbReference type="EMBL" id="MK500457">
    <property type="protein sequence ID" value="QBK90044.1"/>
    <property type="molecule type" value="Genomic_DNA"/>
</dbReference>
<sequence length="406" mass="48773">MEGISILEKQSISAYKTAEKSIKGKRLSNYWFPDYSYNYKYNIKKYLKNIKLYIIKLSKANKLRQVHYNTFIKDIKDEEIGHKRWRLAMKEVLDDTRDKYKYWLQFEDERDDFSLIDFRLENPEYDENNKNSSDDENNGDAENNSDDENNGDDEINIILDNPKKQIIIEKIRKKQEEYFNIDVILEIGKIKNKIFNIFINNVTLSKISLAGIGFTEFLDENVNLIKSFKQTNNKQYLYIEFLLCTLYKKGEYKYITDIFPYVYSHNNMTNIVEFNSFCLYSFVYFLSLFITKINKIKYMSIQYKINVDIQILSKLLFIDEIITNMKGRILYKYLIISLGNRDYINIPCMTKIYEMYDKIMDYMDKIQEELCRMYNHFSISRERYYMDNSGLDTLCTYLESVIIGIF</sequence>
<protein>
    <submittedName>
        <fullName evidence="2">Uncharacterized protein</fullName>
    </submittedName>
</protein>
<accession>A0A481Z3L1</accession>
<proteinExistence type="predicted"/>
<feature type="region of interest" description="Disordered" evidence="1">
    <location>
        <begin position="124"/>
        <end position="155"/>
    </location>
</feature>
<feature type="compositionally biased region" description="Acidic residues" evidence="1">
    <location>
        <begin position="134"/>
        <end position="155"/>
    </location>
</feature>
<name>A0A481Z3L1_9VIRU</name>
<evidence type="ECO:0000256" key="1">
    <source>
        <dbReference type="SAM" id="MobiDB-lite"/>
    </source>
</evidence>
<organism evidence="2">
    <name type="scientific">Pithovirus LCPAC101</name>
    <dbReference type="NCBI Taxonomy" id="2506586"/>
    <lineage>
        <taxon>Viruses</taxon>
        <taxon>Pithoviruses</taxon>
    </lineage>
</organism>
<evidence type="ECO:0000313" key="2">
    <source>
        <dbReference type="EMBL" id="QBK90044.1"/>
    </source>
</evidence>